<dbReference type="PANTHER" id="PTHR44688">
    <property type="entry name" value="DNA-BINDING TRANSCRIPTIONAL ACTIVATOR DEVR_DOSR"/>
    <property type="match status" value="1"/>
</dbReference>
<evidence type="ECO:0000256" key="1">
    <source>
        <dbReference type="ARBA" id="ARBA00023015"/>
    </source>
</evidence>
<reference evidence="5 6" key="1">
    <citation type="submission" date="2016-11" db="EMBL/GenBank/DDBJ databases">
        <authorList>
            <person name="Jaros S."/>
            <person name="Januszkiewicz K."/>
            <person name="Wedrychowicz H."/>
        </authorList>
    </citation>
    <scope>NUCLEOTIDE SEQUENCE [LARGE SCALE GENOMIC DNA]</scope>
    <source>
        <strain evidence="5 6">GAS95</strain>
    </source>
</reference>
<dbReference type="CDD" id="cd06170">
    <property type="entry name" value="LuxR_C_like"/>
    <property type="match status" value="1"/>
</dbReference>
<sequence length="239" mass="26490">MDPRFHDAYQRFLAAKDEDQLFKQIASFAEQLGFEYCCYGIRMSVPVSKPVVAIFDTYPRGWMEHYQASSFLDIDPTVRAGMRGSELILWPESEQGDAARLWSDAHDFGLKVGAAQSSWAAQGAFGLLTLSRPADTLTGTEVDSLTLPMSWLANVSHTLMSRFLMPVLAPESAATLTLREREVLCWTGEGKTSYEIGQILSISERTVNFHVNNVLLKLAATNKTQAVVKAIAMGLIYTT</sequence>
<dbReference type="PRINTS" id="PR00038">
    <property type="entry name" value="HTHLUXR"/>
</dbReference>
<dbReference type="GO" id="GO:0006355">
    <property type="term" value="P:regulation of DNA-templated transcription"/>
    <property type="evidence" value="ECO:0007669"/>
    <property type="project" value="InterPro"/>
</dbReference>
<evidence type="ECO:0000256" key="3">
    <source>
        <dbReference type="ARBA" id="ARBA00023163"/>
    </source>
</evidence>
<dbReference type="InterPro" id="IPR036388">
    <property type="entry name" value="WH-like_DNA-bd_sf"/>
</dbReference>
<protein>
    <submittedName>
        <fullName evidence="5">LuxR family transcriptional regulator, quorum-sensing system regulator SolR</fullName>
    </submittedName>
</protein>
<proteinExistence type="predicted"/>
<evidence type="ECO:0000313" key="6">
    <source>
        <dbReference type="Proteomes" id="UP000185151"/>
    </source>
</evidence>
<dbReference type="EMBL" id="FSRU01000001">
    <property type="protein sequence ID" value="SIO39830.1"/>
    <property type="molecule type" value="Genomic_DNA"/>
</dbReference>
<keyword evidence="2" id="KW-0238">DNA-binding</keyword>
<dbReference type="Gene3D" id="3.30.450.80">
    <property type="entry name" value="Transcription factor LuxR-like, autoinducer-binding domain"/>
    <property type="match status" value="1"/>
</dbReference>
<dbReference type="SMART" id="SM00421">
    <property type="entry name" value="HTH_LUXR"/>
    <property type="match status" value="1"/>
</dbReference>
<accession>A0A1N6J696</accession>
<dbReference type="PROSITE" id="PS50043">
    <property type="entry name" value="HTH_LUXR_2"/>
    <property type="match status" value="1"/>
</dbReference>
<evidence type="ECO:0000313" key="5">
    <source>
        <dbReference type="EMBL" id="SIO39830.1"/>
    </source>
</evidence>
<dbReference type="PANTHER" id="PTHR44688:SF25">
    <property type="entry name" value="HTH LUXR-TYPE DOMAIN-CONTAINING PROTEIN"/>
    <property type="match status" value="1"/>
</dbReference>
<dbReference type="OrthoDB" id="9774661at2"/>
<dbReference type="InterPro" id="IPR016032">
    <property type="entry name" value="Sig_transdc_resp-reg_C-effctor"/>
</dbReference>
<dbReference type="Gene3D" id="1.10.10.10">
    <property type="entry name" value="Winged helix-like DNA-binding domain superfamily/Winged helix DNA-binding domain"/>
    <property type="match status" value="1"/>
</dbReference>
<evidence type="ECO:0000259" key="4">
    <source>
        <dbReference type="PROSITE" id="PS50043"/>
    </source>
</evidence>
<dbReference type="Pfam" id="PF00196">
    <property type="entry name" value="GerE"/>
    <property type="match status" value="1"/>
</dbReference>
<keyword evidence="6" id="KW-1185">Reference proteome</keyword>
<dbReference type="InterPro" id="IPR005143">
    <property type="entry name" value="TF_LuxR_autoind-bd_dom"/>
</dbReference>
<keyword evidence="1" id="KW-0805">Transcription regulation</keyword>
<dbReference type="Pfam" id="PF03472">
    <property type="entry name" value="Autoind_bind"/>
    <property type="match status" value="1"/>
</dbReference>
<keyword evidence="3" id="KW-0804">Transcription</keyword>
<dbReference type="InterPro" id="IPR000792">
    <property type="entry name" value="Tscrpt_reg_LuxR_C"/>
</dbReference>
<feature type="domain" description="HTH luxR-type" evidence="4">
    <location>
        <begin position="169"/>
        <end position="234"/>
    </location>
</feature>
<dbReference type="InterPro" id="IPR036693">
    <property type="entry name" value="TF_LuxR_autoind-bd_dom_sf"/>
</dbReference>
<name>A0A1N6J696_9BURK</name>
<dbReference type="AlphaFoldDB" id="A0A1N6J696"/>
<dbReference type="SUPFAM" id="SSF46894">
    <property type="entry name" value="C-terminal effector domain of the bipartite response regulators"/>
    <property type="match status" value="1"/>
</dbReference>
<dbReference type="GO" id="GO:0003677">
    <property type="term" value="F:DNA binding"/>
    <property type="evidence" value="ECO:0007669"/>
    <property type="project" value="UniProtKB-KW"/>
</dbReference>
<organism evidence="5 6">
    <name type="scientific">Paraburkholderia phenazinium</name>
    <dbReference type="NCBI Taxonomy" id="60549"/>
    <lineage>
        <taxon>Bacteria</taxon>
        <taxon>Pseudomonadati</taxon>
        <taxon>Pseudomonadota</taxon>
        <taxon>Betaproteobacteria</taxon>
        <taxon>Burkholderiales</taxon>
        <taxon>Burkholderiaceae</taxon>
        <taxon>Paraburkholderia</taxon>
    </lineage>
</organism>
<dbReference type="Proteomes" id="UP000185151">
    <property type="component" value="Unassembled WGS sequence"/>
</dbReference>
<gene>
    <name evidence="5" type="ORF">SAMN05444165_2831</name>
</gene>
<evidence type="ECO:0000256" key="2">
    <source>
        <dbReference type="ARBA" id="ARBA00023125"/>
    </source>
</evidence>
<dbReference type="PROSITE" id="PS00622">
    <property type="entry name" value="HTH_LUXR_1"/>
    <property type="match status" value="1"/>
</dbReference>
<dbReference type="SUPFAM" id="SSF75516">
    <property type="entry name" value="Pheromone-binding domain of LuxR-like quorum-sensing transcription factors"/>
    <property type="match status" value="1"/>
</dbReference>
<dbReference type="RefSeq" id="WP_074297502.1">
    <property type="nucleotide sequence ID" value="NZ_FSRU01000001.1"/>
</dbReference>